<sequence length="346" mass="39778">MDYSQIPPADHQHWSLVQIPTPNTYQYPNWRRRAEGDHPWPGALMPPNRFMKIDRCILESFHLFSKFPTEIRLNVWRFTCFPRVVEVQVIEPVRIPDKTCSFVSFHTRSQLPAAFSVCTESRAVVLPFYKLCFGSALRQDLAPSTIYFNPDVDTLFFKFDQSRARTSASKHALKAFIEHSVNTQCGHERLDMQLVKRIAISHRAVDRSNDFAELVPHLGFLARLEELIVVAEREEVSIGSQVVLSEPEARDPGIALLQKWVDHEFTKNQSYAMAWRRENIAGLVAKVMEAEYERMYPPPPRRPLEDETKALKDEEVEAPEPGDEATTAAEDWSSDLFSSLDLLSFN</sequence>
<feature type="compositionally biased region" description="Basic and acidic residues" evidence="1">
    <location>
        <begin position="302"/>
        <end position="313"/>
    </location>
</feature>
<evidence type="ECO:0000259" key="2">
    <source>
        <dbReference type="Pfam" id="PF20150"/>
    </source>
</evidence>
<evidence type="ECO:0000313" key="3">
    <source>
        <dbReference type="EMBL" id="CZR66911.1"/>
    </source>
</evidence>
<dbReference type="OrthoDB" id="3513892at2759"/>
<dbReference type="Proteomes" id="UP000184330">
    <property type="component" value="Unassembled WGS sequence"/>
</dbReference>
<dbReference type="PANTHER" id="PTHR35910">
    <property type="entry name" value="2EXR DOMAIN-CONTAINING PROTEIN"/>
    <property type="match status" value="1"/>
</dbReference>
<feature type="domain" description="2EXR" evidence="2">
    <location>
        <begin position="61"/>
        <end position="155"/>
    </location>
</feature>
<dbReference type="AlphaFoldDB" id="A0A1L7XPD5"/>
<proteinExistence type="predicted"/>
<dbReference type="InterPro" id="IPR045518">
    <property type="entry name" value="2EXR"/>
</dbReference>
<gene>
    <name evidence="3" type="ORF">PAC_16812</name>
</gene>
<feature type="compositionally biased region" description="Acidic residues" evidence="1">
    <location>
        <begin position="314"/>
        <end position="323"/>
    </location>
</feature>
<accession>A0A1L7XPD5</accession>
<dbReference type="Pfam" id="PF20150">
    <property type="entry name" value="2EXR"/>
    <property type="match status" value="1"/>
</dbReference>
<dbReference type="EMBL" id="FJOG01000040">
    <property type="protein sequence ID" value="CZR66911.1"/>
    <property type="molecule type" value="Genomic_DNA"/>
</dbReference>
<protein>
    <recommendedName>
        <fullName evidence="2">2EXR domain-containing protein</fullName>
    </recommendedName>
</protein>
<evidence type="ECO:0000256" key="1">
    <source>
        <dbReference type="SAM" id="MobiDB-lite"/>
    </source>
</evidence>
<feature type="region of interest" description="Disordered" evidence="1">
    <location>
        <begin position="295"/>
        <end position="332"/>
    </location>
</feature>
<organism evidence="3 4">
    <name type="scientific">Phialocephala subalpina</name>
    <dbReference type="NCBI Taxonomy" id="576137"/>
    <lineage>
        <taxon>Eukaryota</taxon>
        <taxon>Fungi</taxon>
        <taxon>Dikarya</taxon>
        <taxon>Ascomycota</taxon>
        <taxon>Pezizomycotina</taxon>
        <taxon>Leotiomycetes</taxon>
        <taxon>Helotiales</taxon>
        <taxon>Mollisiaceae</taxon>
        <taxon>Phialocephala</taxon>
        <taxon>Phialocephala fortinii species complex</taxon>
    </lineage>
</organism>
<reference evidence="3 4" key="1">
    <citation type="submission" date="2016-03" db="EMBL/GenBank/DDBJ databases">
        <authorList>
            <person name="Ploux O."/>
        </authorList>
    </citation>
    <scope>NUCLEOTIDE SEQUENCE [LARGE SCALE GENOMIC DNA]</scope>
    <source>
        <strain evidence="3 4">UAMH 11012</strain>
    </source>
</reference>
<dbReference type="PANTHER" id="PTHR35910:SF6">
    <property type="entry name" value="2EXR DOMAIN-CONTAINING PROTEIN"/>
    <property type="match status" value="1"/>
</dbReference>
<keyword evidence="4" id="KW-1185">Reference proteome</keyword>
<evidence type="ECO:0000313" key="4">
    <source>
        <dbReference type="Proteomes" id="UP000184330"/>
    </source>
</evidence>
<name>A0A1L7XPD5_9HELO</name>